<dbReference type="SUPFAM" id="SSF53448">
    <property type="entry name" value="Nucleotide-diphospho-sugar transferases"/>
    <property type="match status" value="1"/>
</dbReference>
<evidence type="ECO:0000313" key="3">
    <source>
        <dbReference type="Proteomes" id="UP000439522"/>
    </source>
</evidence>
<comment type="caution">
    <text evidence="2">The sequence shown here is derived from an EMBL/GenBank/DDBJ whole genome shotgun (WGS) entry which is preliminary data.</text>
</comment>
<reference evidence="2 3" key="1">
    <citation type="submission" date="2019-12" db="EMBL/GenBank/DDBJ databases">
        <title>Genomic-based taxomic classification of the family Erythrobacteraceae.</title>
        <authorList>
            <person name="Xu L."/>
        </authorList>
    </citation>
    <scope>NUCLEOTIDE SEQUENCE [LARGE SCALE GENOMIC DNA]</scope>
    <source>
        <strain evidence="2 3">100921-2</strain>
    </source>
</reference>
<accession>A0A6I4TF28</accession>
<proteinExistence type="predicted"/>
<dbReference type="GO" id="GO:0016740">
    <property type="term" value="F:transferase activity"/>
    <property type="evidence" value="ECO:0007669"/>
    <property type="project" value="UniProtKB-KW"/>
</dbReference>
<evidence type="ECO:0000313" key="2">
    <source>
        <dbReference type="EMBL" id="MXO75038.1"/>
    </source>
</evidence>
<dbReference type="OrthoDB" id="7248516at2"/>
<dbReference type="InterPro" id="IPR029044">
    <property type="entry name" value="Nucleotide-diphossugar_trans"/>
</dbReference>
<organism evidence="2 3">
    <name type="scientific">Tsuneonella aeria</name>
    <dbReference type="NCBI Taxonomy" id="1837929"/>
    <lineage>
        <taxon>Bacteria</taxon>
        <taxon>Pseudomonadati</taxon>
        <taxon>Pseudomonadota</taxon>
        <taxon>Alphaproteobacteria</taxon>
        <taxon>Sphingomonadales</taxon>
        <taxon>Erythrobacteraceae</taxon>
        <taxon>Tsuneonella</taxon>
    </lineage>
</organism>
<dbReference type="EMBL" id="WTZA01000001">
    <property type="protein sequence ID" value="MXO75038.1"/>
    <property type="molecule type" value="Genomic_DNA"/>
</dbReference>
<protein>
    <submittedName>
        <fullName evidence="2">Glycosyltransferase</fullName>
    </submittedName>
</protein>
<evidence type="ECO:0000259" key="1">
    <source>
        <dbReference type="Pfam" id="PF00535"/>
    </source>
</evidence>
<dbReference type="Proteomes" id="UP000439522">
    <property type="component" value="Unassembled WGS sequence"/>
</dbReference>
<name>A0A6I4TF28_9SPHN</name>
<dbReference type="Pfam" id="PF00535">
    <property type="entry name" value="Glycos_transf_2"/>
    <property type="match status" value="1"/>
</dbReference>
<sequence>MAVVVLAHNEARRIARCLDALPRAEGISIHCVVNGSTDSTAAIARSRRDVDVREYPRGGKARSWNRFVLEEAPRDIETFVFVDGDAQVAAGSVEALSLALARNPGANAAAGMPLNGRRAERYRAEMIASHGLFGDLYALRGTFVERMRQAGIRLPEDLVGDDSLIGALAKTDLGNEDCWVDARIVPCVEAGFRCDPVSWRPAQIRMQYRRMIAYSVRHRQNAIISRIMRGPGPVGLPRQLSALYREELDRAVPGRGWRWRWFDRQALRQMRQESLPA</sequence>
<feature type="domain" description="Glycosyltransferase 2-like" evidence="1">
    <location>
        <begin position="3"/>
        <end position="116"/>
    </location>
</feature>
<dbReference type="InterPro" id="IPR001173">
    <property type="entry name" value="Glyco_trans_2-like"/>
</dbReference>
<gene>
    <name evidence="2" type="ORF">GRI40_07400</name>
</gene>
<keyword evidence="2" id="KW-0808">Transferase</keyword>
<dbReference type="Gene3D" id="3.90.550.10">
    <property type="entry name" value="Spore Coat Polysaccharide Biosynthesis Protein SpsA, Chain A"/>
    <property type="match status" value="1"/>
</dbReference>
<keyword evidence="3" id="KW-1185">Reference proteome</keyword>
<dbReference type="AlphaFoldDB" id="A0A6I4TF28"/>